<keyword evidence="1" id="KW-0812">Transmembrane</keyword>
<protein>
    <submittedName>
        <fullName evidence="2">Uncharacterized protein</fullName>
    </submittedName>
</protein>
<dbReference type="AlphaFoldDB" id="A0A418PX93"/>
<keyword evidence="3" id="KW-1185">Reference proteome</keyword>
<gene>
    <name evidence="2" type="ORF">D0X99_03090</name>
</gene>
<dbReference type="OrthoDB" id="825832at2"/>
<comment type="caution">
    <text evidence="2">The sequence shown here is derived from an EMBL/GenBank/DDBJ whole genome shotgun (WGS) entry which is preliminary data.</text>
</comment>
<reference evidence="2 3" key="1">
    <citation type="submission" date="2018-09" db="EMBL/GenBank/DDBJ databases">
        <authorList>
            <person name="Wang X."/>
            <person name="Du Z."/>
        </authorList>
    </citation>
    <scope>NUCLEOTIDE SEQUENCE [LARGE SCALE GENOMIC DNA]</scope>
    <source>
        <strain evidence="2 3">N3</strain>
    </source>
</reference>
<dbReference type="EMBL" id="QXML01000001">
    <property type="protein sequence ID" value="RIW18683.1"/>
    <property type="molecule type" value="Genomic_DNA"/>
</dbReference>
<keyword evidence="1" id="KW-0472">Membrane</keyword>
<evidence type="ECO:0000313" key="3">
    <source>
        <dbReference type="Proteomes" id="UP000283522"/>
    </source>
</evidence>
<feature type="transmembrane region" description="Helical" evidence="1">
    <location>
        <begin position="68"/>
        <end position="90"/>
    </location>
</feature>
<sequence>MNTELSFTDPGALLGKTFLKIGQVFLAIMAIGSGYIAYLASEGLFSDWDIEVDSDLTWLFPSVRPDEWIFYVAISLSLKFLLWLGILAWLERKI</sequence>
<dbReference type="RefSeq" id="WP_119476161.1">
    <property type="nucleotide sequence ID" value="NZ_QXML01000001.1"/>
</dbReference>
<keyword evidence="1" id="KW-1133">Transmembrane helix</keyword>
<evidence type="ECO:0000256" key="1">
    <source>
        <dbReference type="SAM" id="Phobius"/>
    </source>
</evidence>
<feature type="transmembrane region" description="Helical" evidence="1">
    <location>
        <begin position="21"/>
        <end position="40"/>
    </location>
</feature>
<accession>A0A418PX93</accession>
<name>A0A418PX93_9BACT</name>
<evidence type="ECO:0000313" key="2">
    <source>
        <dbReference type="EMBL" id="RIW18683.1"/>
    </source>
</evidence>
<dbReference type="Proteomes" id="UP000283522">
    <property type="component" value="Unassembled WGS sequence"/>
</dbReference>
<proteinExistence type="predicted"/>
<organism evidence="2 3">
    <name type="scientific">Algoriphagus lacus</name>
    <dbReference type="NCBI Taxonomy" id="2056311"/>
    <lineage>
        <taxon>Bacteria</taxon>
        <taxon>Pseudomonadati</taxon>
        <taxon>Bacteroidota</taxon>
        <taxon>Cytophagia</taxon>
        <taxon>Cytophagales</taxon>
        <taxon>Cyclobacteriaceae</taxon>
        <taxon>Algoriphagus</taxon>
    </lineage>
</organism>